<evidence type="ECO:0000313" key="2">
    <source>
        <dbReference type="Proteomes" id="UP000619238"/>
    </source>
</evidence>
<dbReference type="EMBL" id="JACGWS010000001">
    <property type="protein sequence ID" value="MBC8753479.1"/>
    <property type="molecule type" value="Genomic_DNA"/>
</dbReference>
<sequence>MGRLICEKHGEQSFFETCEHHYVDIINGVKSEVYTIQILNLKICTNCYNTYHFGEISKLNIEEMLSTSEAGKNEKLVTEKYNSIGRKGFCSECYLELTS</sequence>
<proteinExistence type="predicted"/>
<organism evidence="1 2">
    <name type="scientific">Kordia aestuariivivens</name>
    <dbReference type="NCBI Taxonomy" id="2759037"/>
    <lineage>
        <taxon>Bacteria</taxon>
        <taxon>Pseudomonadati</taxon>
        <taxon>Bacteroidota</taxon>
        <taxon>Flavobacteriia</taxon>
        <taxon>Flavobacteriales</taxon>
        <taxon>Flavobacteriaceae</taxon>
        <taxon>Kordia</taxon>
    </lineage>
</organism>
<name>A0ABR7Q4I9_9FLAO</name>
<keyword evidence="2" id="KW-1185">Reference proteome</keyword>
<reference evidence="1 2" key="1">
    <citation type="submission" date="2020-07" db="EMBL/GenBank/DDBJ databases">
        <title>Description of Kordia aestuariivivens sp. nov., isolated from a tidal flat.</title>
        <authorList>
            <person name="Park S."/>
            <person name="Yoon J.-H."/>
        </authorList>
    </citation>
    <scope>NUCLEOTIDE SEQUENCE [LARGE SCALE GENOMIC DNA]</scope>
    <source>
        <strain evidence="1 2">YSTF-M3</strain>
    </source>
</reference>
<dbReference type="Proteomes" id="UP000619238">
    <property type="component" value="Unassembled WGS sequence"/>
</dbReference>
<dbReference type="RefSeq" id="WP_187560511.1">
    <property type="nucleotide sequence ID" value="NZ_JACGWS010000001.1"/>
</dbReference>
<gene>
    <name evidence="1" type="ORF">H2O64_02270</name>
</gene>
<accession>A0ABR7Q4I9</accession>
<protein>
    <submittedName>
        <fullName evidence="1">Uncharacterized protein</fullName>
    </submittedName>
</protein>
<evidence type="ECO:0000313" key="1">
    <source>
        <dbReference type="EMBL" id="MBC8753479.1"/>
    </source>
</evidence>
<comment type="caution">
    <text evidence="1">The sequence shown here is derived from an EMBL/GenBank/DDBJ whole genome shotgun (WGS) entry which is preliminary data.</text>
</comment>